<keyword evidence="4 9" id="KW-0812">Transmembrane</keyword>
<dbReference type="PANTHER" id="PTHR12428:SF65">
    <property type="entry name" value="CYTOCHROME C OXIDASE ASSEMBLY PROTEIN COX18, MITOCHONDRIAL"/>
    <property type="match status" value="1"/>
</dbReference>
<dbReference type="AlphaFoldDB" id="A0A9D1T407"/>
<evidence type="ECO:0000256" key="2">
    <source>
        <dbReference type="ARBA" id="ARBA00022448"/>
    </source>
</evidence>
<keyword evidence="2" id="KW-0813">Transport</keyword>
<feature type="transmembrane region" description="Helical" evidence="11">
    <location>
        <begin position="91"/>
        <end position="112"/>
    </location>
</feature>
<organism evidence="13 14">
    <name type="scientific">Candidatus Faeciplasma avium</name>
    <dbReference type="NCBI Taxonomy" id="2840798"/>
    <lineage>
        <taxon>Bacteria</taxon>
        <taxon>Bacillati</taxon>
        <taxon>Bacillota</taxon>
        <taxon>Clostridia</taxon>
        <taxon>Eubacteriales</taxon>
        <taxon>Oscillospiraceae</taxon>
        <taxon>Oscillospiraceae incertae sedis</taxon>
        <taxon>Candidatus Faeciplasma</taxon>
    </lineage>
</organism>
<evidence type="ECO:0000313" key="14">
    <source>
        <dbReference type="Proteomes" id="UP000823960"/>
    </source>
</evidence>
<feature type="transmembrane region" description="Helical" evidence="11">
    <location>
        <begin position="18"/>
        <end position="38"/>
    </location>
</feature>
<dbReference type="InterPro" id="IPR047196">
    <property type="entry name" value="YidC_ALB_C"/>
</dbReference>
<feature type="compositionally biased region" description="Basic and acidic residues" evidence="10">
    <location>
        <begin position="397"/>
        <end position="436"/>
    </location>
</feature>
<evidence type="ECO:0000256" key="7">
    <source>
        <dbReference type="ARBA" id="ARBA00023136"/>
    </source>
</evidence>
<evidence type="ECO:0000256" key="3">
    <source>
        <dbReference type="ARBA" id="ARBA00022475"/>
    </source>
</evidence>
<evidence type="ECO:0000256" key="4">
    <source>
        <dbReference type="ARBA" id="ARBA00022692"/>
    </source>
</evidence>
<comment type="subcellular location">
    <subcellularLocation>
        <location evidence="1">Cell membrane</location>
        <topology evidence="1">Multi-pass membrane protein</topology>
    </subcellularLocation>
    <subcellularLocation>
        <location evidence="9">Membrane</location>
        <topology evidence="9">Multi-pass membrane protein</topology>
    </subcellularLocation>
</comment>
<evidence type="ECO:0000256" key="6">
    <source>
        <dbReference type="ARBA" id="ARBA00022989"/>
    </source>
</evidence>
<feature type="domain" description="Membrane insertase YidC/Oxa/ALB C-terminal" evidence="12">
    <location>
        <begin position="279"/>
        <end position="346"/>
    </location>
</feature>
<accession>A0A9D1T407</accession>
<feature type="transmembrane region" description="Helical" evidence="11">
    <location>
        <begin position="270"/>
        <end position="292"/>
    </location>
</feature>
<keyword evidence="3" id="KW-1003">Cell membrane</keyword>
<dbReference type="InterPro" id="IPR028055">
    <property type="entry name" value="YidC/Oxa/ALB_C"/>
</dbReference>
<dbReference type="Proteomes" id="UP000823960">
    <property type="component" value="Unassembled WGS sequence"/>
</dbReference>
<dbReference type="Pfam" id="PF02096">
    <property type="entry name" value="60KD_IMP"/>
    <property type="match status" value="2"/>
</dbReference>
<comment type="caution">
    <text evidence="13">The sequence shown here is derived from an EMBL/GenBank/DDBJ whole genome shotgun (WGS) entry which is preliminary data.</text>
</comment>
<name>A0A9D1T407_9FIRM</name>
<evidence type="ECO:0000256" key="8">
    <source>
        <dbReference type="ARBA" id="ARBA00023186"/>
    </source>
</evidence>
<keyword evidence="5" id="KW-0653">Protein transport</keyword>
<proteinExistence type="inferred from homology"/>
<evidence type="ECO:0000313" key="13">
    <source>
        <dbReference type="EMBL" id="HIV10752.1"/>
    </source>
</evidence>
<feature type="transmembrane region" description="Helical" evidence="11">
    <location>
        <begin position="304"/>
        <end position="323"/>
    </location>
</feature>
<dbReference type="GO" id="GO:0015031">
    <property type="term" value="P:protein transport"/>
    <property type="evidence" value="ECO:0007669"/>
    <property type="project" value="UniProtKB-KW"/>
</dbReference>
<dbReference type="NCBIfam" id="TIGR03592">
    <property type="entry name" value="yidC_oxa1_cterm"/>
    <property type="match status" value="1"/>
</dbReference>
<dbReference type="PANTHER" id="PTHR12428">
    <property type="entry name" value="OXA1"/>
    <property type="match status" value="1"/>
</dbReference>
<evidence type="ECO:0000256" key="11">
    <source>
        <dbReference type="SAM" id="Phobius"/>
    </source>
</evidence>
<evidence type="ECO:0000256" key="9">
    <source>
        <dbReference type="RuleBase" id="RU003945"/>
    </source>
</evidence>
<keyword evidence="6 11" id="KW-1133">Transmembrane helix</keyword>
<dbReference type="GO" id="GO:0032977">
    <property type="term" value="F:membrane insertase activity"/>
    <property type="evidence" value="ECO:0007669"/>
    <property type="project" value="InterPro"/>
</dbReference>
<sequence length="462" mass="51951">MGIIAWPFGKLLWLCYEIISNYGWALFLFSLLIKLIMLPSSCKQQLSMAKTQKLGPKLEQLKKKYANNKEKLNEATMELYNQENVNPMGSCLPMVLTMVILIAVVEVVYAPLSYISGLPKEKIESAQTVVYDVYTVSSAVKSYTQSEDGANTATVAGLTAEGRDIYEVLTEIKADSSKGKALQDYSDERLRELSDILTSNPGIDEYFTNPEKVSQRLLAGGDSTRLQLLIMSASQDYPSIFDPEVTEFCSEFDYTFLGVNLGRYPSWNSILVLIPIVSLVLQLAITVLSQYYSKKNGGVVQKGGMGAMLYIMPLISFWIAFSFPAGIGIYWIFQSILSLLQTVLLNLYYNPKRVERLLAKAESKAKRKPSLYQMALEQQRSQGSNQTLKEGLDDEEPKLSRAEKKEAQRLTLNEARRRYSEKYGDGEILEDTKAPDQSDGDDAVLEEARRRYAEKYGDAPKQ</sequence>
<evidence type="ECO:0000256" key="5">
    <source>
        <dbReference type="ARBA" id="ARBA00022927"/>
    </source>
</evidence>
<feature type="domain" description="Membrane insertase YidC/Oxa/ALB C-terminal" evidence="12">
    <location>
        <begin position="22"/>
        <end position="127"/>
    </location>
</feature>
<dbReference type="InterPro" id="IPR001708">
    <property type="entry name" value="YidC/ALB3/OXA1/COX18"/>
</dbReference>
<dbReference type="GO" id="GO:0051205">
    <property type="term" value="P:protein insertion into membrane"/>
    <property type="evidence" value="ECO:0007669"/>
    <property type="project" value="TreeGrafter"/>
</dbReference>
<keyword evidence="7 11" id="KW-0472">Membrane</keyword>
<evidence type="ECO:0000256" key="1">
    <source>
        <dbReference type="ARBA" id="ARBA00004651"/>
    </source>
</evidence>
<feature type="compositionally biased region" description="Polar residues" evidence="10">
    <location>
        <begin position="376"/>
        <end position="388"/>
    </location>
</feature>
<comment type="similarity">
    <text evidence="9">Belongs to the OXA1/ALB3/YidC family.</text>
</comment>
<dbReference type="EMBL" id="DVOL01000045">
    <property type="protein sequence ID" value="HIV10752.1"/>
    <property type="molecule type" value="Genomic_DNA"/>
</dbReference>
<feature type="compositionally biased region" description="Basic and acidic residues" evidence="10">
    <location>
        <begin position="446"/>
        <end position="462"/>
    </location>
</feature>
<reference evidence="13" key="1">
    <citation type="submission" date="2020-10" db="EMBL/GenBank/DDBJ databases">
        <authorList>
            <person name="Gilroy R."/>
        </authorList>
    </citation>
    <scope>NUCLEOTIDE SEQUENCE</scope>
    <source>
        <strain evidence="13">1370</strain>
    </source>
</reference>
<dbReference type="CDD" id="cd20070">
    <property type="entry name" value="5TM_YidC_Alb3"/>
    <property type="match status" value="1"/>
</dbReference>
<evidence type="ECO:0000259" key="12">
    <source>
        <dbReference type="Pfam" id="PF02096"/>
    </source>
</evidence>
<evidence type="ECO:0000256" key="10">
    <source>
        <dbReference type="SAM" id="MobiDB-lite"/>
    </source>
</evidence>
<keyword evidence="8" id="KW-0143">Chaperone</keyword>
<dbReference type="GO" id="GO:0005886">
    <property type="term" value="C:plasma membrane"/>
    <property type="evidence" value="ECO:0007669"/>
    <property type="project" value="UniProtKB-SubCell"/>
</dbReference>
<protein>
    <submittedName>
        <fullName evidence="13">Membrane protein insertase YidC</fullName>
    </submittedName>
</protein>
<reference evidence="13" key="2">
    <citation type="journal article" date="2021" name="PeerJ">
        <title>Extensive microbial diversity within the chicken gut microbiome revealed by metagenomics and culture.</title>
        <authorList>
            <person name="Gilroy R."/>
            <person name="Ravi A."/>
            <person name="Getino M."/>
            <person name="Pursley I."/>
            <person name="Horton D.L."/>
            <person name="Alikhan N.F."/>
            <person name="Baker D."/>
            <person name="Gharbi K."/>
            <person name="Hall N."/>
            <person name="Watson M."/>
            <person name="Adriaenssens E.M."/>
            <person name="Foster-Nyarko E."/>
            <person name="Jarju S."/>
            <person name="Secka A."/>
            <person name="Antonio M."/>
            <person name="Oren A."/>
            <person name="Chaudhuri R.R."/>
            <person name="La Ragione R."/>
            <person name="Hildebrand F."/>
            <person name="Pallen M.J."/>
        </authorList>
    </citation>
    <scope>NUCLEOTIDE SEQUENCE</scope>
    <source>
        <strain evidence="13">1370</strain>
    </source>
</reference>
<feature type="region of interest" description="Disordered" evidence="10">
    <location>
        <begin position="376"/>
        <end position="462"/>
    </location>
</feature>
<gene>
    <name evidence="13" type="primary">yidC</name>
    <name evidence="13" type="ORF">IAD28_03530</name>
</gene>